<keyword evidence="5 7" id="KW-0472">Membrane</keyword>
<dbReference type="RefSeq" id="WP_267568639.1">
    <property type="nucleotide sequence ID" value="NZ_JAPNTZ010000018.1"/>
</dbReference>
<evidence type="ECO:0000256" key="2">
    <source>
        <dbReference type="ARBA" id="ARBA00022475"/>
    </source>
</evidence>
<evidence type="ECO:0000256" key="1">
    <source>
        <dbReference type="ARBA" id="ARBA00004651"/>
    </source>
</evidence>
<evidence type="ECO:0000256" key="3">
    <source>
        <dbReference type="ARBA" id="ARBA00022692"/>
    </source>
</evidence>
<dbReference type="CDD" id="cd06173">
    <property type="entry name" value="MFS_MefA_like"/>
    <property type="match status" value="1"/>
</dbReference>
<feature type="transmembrane region" description="Helical" evidence="7">
    <location>
        <begin position="309"/>
        <end position="329"/>
    </location>
</feature>
<dbReference type="PANTHER" id="PTHR23513">
    <property type="entry name" value="INTEGRAL MEMBRANE EFFLUX PROTEIN-RELATED"/>
    <property type="match status" value="1"/>
</dbReference>
<feature type="transmembrane region" description="Helical" evidence="7">
    <location>
        <begin position="255"/>
        <end position="277"/>
    </location>
</feature>
<dbReference type="InterPro" id="IPR011701">
    <property type="entry name" value="MFS"/>
</dbReference>
<organism evidence="9 10">
    <name type="scientific">Paractinoplanes pyxinae</name>
    <dbReference type="NCBI Taxonomy" id="2997416"/>
    <lineage>
        <taxon>Bacteria</taxon>
        <taxon>Bacillati</taxon>
        <taxon>Actinomycetota</taxon>
        <taxon>Actinomycetes</taxon>
        <taxon>Micromonosporales</taxon>
        <taxon>Micromonosporaceae</taxon>
        <taxon>Paractinoplanes</taxon>
    </lineage>
</organism>
<dbReference type="Proteomes" id="UP001151002">
    <property type="component" value="Unassembled WGS sequence"/>
</dbReference>
<comment type="subcellular location">
    <subcellularLocation>
        <location evidence="1">Cell membrane</location>
        <topology evidence="1">Multi-pass membrane protein</topology>
    </subcellularLocation>
</comment>
<evidence type="ECO:0000313" key="10">
    <source>
        <dbReference type="Proteomes" id="UP001151002"/>
    </source>
</evidence>
<evidence type="ECO:0000313" key="9">
    <source>
        <dbReference type="EMBL" id="MCY1144083.1"/>
    </source>
</evidence>
<dbReference type="Pfam" id="PF07690">
    <property type="entry name" value="MFS_1"/>
    <property type="match status" value="1"/>
</dbReference>
<dbReference type="PROSITE" id="PS50850">
    <property type="entry name" value="MFS"/>
    <property type="match status" value="1"/>
</dbReference>
<feature type="transmembrane region" description="Helical" evidence="7">
    <location>
        <begin position="106"/>
        <end position="128"/>
    </location>
</feature>
<dbReference type="PANTHER" id="PTHR23513:SF11">
    <property type="entry name" value="STAPHYLOFERRIN A TRANSPORTER"/>
    <property type="match status" value="1"/>
</dbReference>
<evidence type="ECO:0000256" key="6">
    <source>
        <dbReference type="SAM" id="MobiDB-lite"/>
    </source>
</evidence>
<accession>A0ABT4BC39</accession>
<dbReference type="InterPro" id="IPR036259">
    <property type="entry name" value="MFS_trans_sf"/>
</dbReference>
<feature type="transmembrane region" description="Helical" evidence="7">
    <location>
        <begin position="350"/>
        <end position="370"/>
    </location>
</feature>
<comment type="caution">
    <text evidence="9">The sequence shown here is derived from an EMBL/GenBank/DDBJ whole genome shotgun (WGS) entry which is preliminary data.</text>
</comment>
<evidence type="ECO:0000259" key="8">
    <source>
        <dbReference type="PROSITE" id="PS50850"/>
    </source>
</evidence>
<keyword evidence="4 7" id="KW-1133">Transmembrane helix</keyword>
<keyword evidence="3 7" id="KW-0812">Transmembrane</keyword>
<dbReference type="EMBL" id="JAPNTZ010000018">
    <property type="protein sequence ID" value="MCY1144083.1"/>
    <property type="molecule type" value="Genomic_DNA"/>
</dbReference>
<dbReference type="InterPro" id="IPR020846">
    <property type="entry name" value="MFS_dom"/>
</dbReference>
<dbReference type="Gene3D" id="1.20.1250.20">
    <property type="entry name" value="MFS general substrate transporter like domains"/>
    <property type="match status" value="1"/>
</dbReference>
<feature type="transmembrane region" description="Helical" evidence="7">
    <location>
        <begin position="79"/>
        <end position="100"/>
    </location>
</feature>
<evidence type="ECO:0000256" key="5">
    <source>
        <dbReference type="ARBA" id="ARBA00023136"/>
    </source>
</evidence>
<feature type="transmembrane region" description="Helical" evidence="7">
    <location>
        <begin position="213"/>
        <end position="235"/>
    </location>
</feature>
<feature type="transmembrane region" description="Helical" evidence="7">
    <location>
        <begin position="17"/>
        <end position="40"/>
    </location>
</feature>
<protein>
    <submittedName>
        <fullName evidence="9">MFS transporter</fullName>
    </submittedName>
</protein>
<keyword evidence="2" id="KW-1003">Cell membrane</keyword>
<feature type="transmembrane region" description="Helical" evidence="7">
    <location>
        <begin position="376"/>
        <end position="394"/>
    </location>
</feature>
<name>A0ABT4BC39_9ACTN</name>
<gene>
    <name evidence="9" type="ORF">OWR29_39320</name>
</gene>
<feature type="transmembrane region" description="Helical" evidence="7">
    <location>
        <begin position="173"/>
        <end position="192"/>
    </location>
</feature>
<proteinExistence type="predicted"/>
<evidence type="ECO:0000256" key="4">
    <source>
        <dbReference type="ARBA" id="ARBA00022989"/>
    </source>
</evidence>
<feature type="domain" description="Major facilitator superfamily (MFS) profile" evidence="8">
    <location>
        <begin position="14"/>
        <end position="399"/>
    </location>
</feature>
<dbReference type="SUPFAM" id="SSF103473">
    <property type="entry name" value="MFS general substrate transporter"/>
    <property type="match status" value="1"/>
</dbReference>
<feature type="transmembrane region" description="Helical" evidence="7">
    <location>
        <begin position="149"/>
        <end position="167"/>
    </location>
</feature>
<keyword evidence="10" id="KW-1185">Reference proteome</keyword>
<sequence>MKLPAGLELLRAPGFRAYLLGMICVELAVTTVQVALPFAIFSLGGGPGDVGVALGVGVIPRIGLVLFGGVAGDRFSRRTVLLVTTLFLTCCQAVGGGILLGGGAGVWTLIVLQTAYGAALAFVLPTLTGIVLDVAPKDSLLQANSLVRLARNSSAIAGPSLAGIVVAVANPGWAYVVSGIAFACALIVLRLMPKVTRPQQAGGESMRRELLEGWSAFSGTPWIWLMVASFALYQATMMPAIMVGGPTVAESTVGVSGWATVLTARSLGAIIVGFLLLRWRPARPLLLATLILLLDIPFVLALVYNASLIVLLAAAILSAAALNVGDTLWETTLQERVDSHMLSRVSSYDWLGSLAFAPLGFLVLGLWIQHAGMHNALLAVAALHAAVHIGIALLPQIRRALLPGPVTEAVSDSTEPGYEPLESEKRNSSGPLLSGPP</sequence>
<evidence type="ECO:0000256" key="7">
    <source>
        <dbReference type="SAM" id="Phobius"/>
    </source>
</evidence>
<reference evidence="9" key="1">
    <citation type="submission" date="2022-11" db="EMBL/GenBank/DDBJ databases">
        <authorList>
            <person name="Somphong A."/>
            <person name="Phongsopitanun W."/>
        </authorList>
    </citation>
    <scope>NUCLEOTIDE SEQUENCE</scope>
    <source>
        <strain evidence="9">Pm04-4</strain>
    </source>
</reference>
<feature type="transmembrane region" description="Helical" evidence="7">
    <location>
        <begin position="52"/>
        <end position="72"/>
    </location>
</feature>
<feature type="region of interest" description="Disordered" evidence="6">
    <location>
        <begin position="408"/>
        <end position="437"/>
    </location>
</feature>